<keyword evidence="2 4" id="KW-0012">Acyltransferase</keyword>
<evidence type="ECO:0000313" key="4">
    <source>
        <dbReference type="EMBL" id="HIR46861.1"/>
    </source>
</evidence>
<dbReference type="Proteomes" id="UP000824242">
    <property type="component" value="Unassembled WGS sequence"/>
</dbReference>
<evidence type="ECO:0000256" key="2">
    <source>
        <dbReference type="ARBA" id="ARBA00023315"/>
    </source>
</evidence>
<organism evidence="4 5">
    <name type="scientific">Candidatus Caccousia avicola</name>
    <dbReference type="NCBI Taxonomy" id="2840721"/>
    <lineage>
        <taxon>Bacteria</taxon>
        <taxon>Bacillati</taxon>
        <taxon>Bacillota</taxon>
        <taxon>Clostridia</taxon>
        <taxon>Eubacteriales</taxon>
        <taxon>Oscillospiraceae</taxon>
        <taxon>Oscillospiraceae incertae sedis</taxon>
        <taxon>Candidatus Caccousia</taxon>
    </lineage>
</organism>
<sequence length="201" mass="22392">MKLYFFLLRLLGPLARLVFRVEYRGTEHIPRDGALIVCANHRSVIDPLLLAVPFRRPIRYMAKSELFEDHGRLAAWFLYAMGAFPVQRDKGDAGSVRTALEVLEKGEVLGIFPQGRVIFDNSPFQPKAGFALLAEKSGAPVLPVSIYCQGELLRPRSHVTVRFGAPIPASALFAAQGERIGLRRAAARLSREINGMLEEKH</sequence>
<dbReference type="Pfam" id="PF01553">
    <property type="entry name" value="Acyltransferase"/>
    <property type="match status" value="1"/>
</dbReference>
<comment type="caution">
    <text evidence="4">The sequence shown here is derived from an EMBL/GenBank/DDBJ whole genome shotgun (WGS) entry which is preliminary data.</text>
</comment>
<evidence type="ECO:0000259" key="3">
    <source>
        <dbReference type="SMART" id="SM00563"/>
    </source>
</evidence>
<dbReference type="AlphaFoldDB" id="A0A9D1DDQ0"/>
<dbReference type="EMBL" id="DVGZ01000041">
    <property type="protein sequence ID" value="HIR46861.1"/>
    <property type="molecule type" value="Genomic_DNA"/>
</dbReference>
<dbReference type="GO" id="GO:0003841">
    <property type="term" value="F:1-acylglycerol-3-phosphate O-acyltransferase activity"/>
    <property type="evidence" value="ECO:0007669"/>
    <property type="project" value="TreeGrafter"/>
</dbReference>
<gene>
    <name evidence="4" type="ORF">IAB89_04250</name>
</gene>
<dbReference type="SUPFAM" id="SSF69593">
    <property type="entry name" value="Glycerol-3-phosphate (1)-acyltransferase"/>
    <property type="match status" value="1"/>
</dbReference>
<dbReference type="PANTHER" id="PTHR10434">
    <property type="entry name" value="1-ACYL-SN-GLYCEROL-3-PHOSPHATE ACYLTRANSFERASE"/>
    <property type="match status" value="1"/>
</dbReference>
<dbReference type="SMART" id="SM00563">
    <property type="entry name" value="PlsC"/>
    <property type="match status" value="1"/>
</dbReference>
<feature type="domain" description="Phospholipid/glycerol acyltransferase" evidence="3">
    <location>
        <begin position="35"/>
        <end position="149"/>
    </location>
</feature>
<keyword evidence="1" id="KW-0808">Transferase</keyword>
<dbReference type="InterPro" id="IPR002123">
    <property type="entry name" value="Plipid/glycerol_acylTrfase"/>
</dbReference>
<name>A0A9D1DDQ0_9FIRM</name>
<accession>A0A9D1DDQ0</accession>
<reference evidence="4" key="2">
    <citation type="journal article" date="2021" name="PeerJ">
        <title>Extensive microbial diversity within the chicken gut microbiome revealed by metagenomics and culture.</title>
        <authorList>
            <person name="Gilroy R."/>
            <person name="Ravi A."/>
            <person name="Getino M."/>
            <person name="Pursley I."/>
            <person name="Horton D.L."/>
            <person name="Alikhan N.F."/>
            <person name="Baker D."/>
            <person name="Gharbi K."/>
            <person name="Hall N."/>
            <person name="Watson M."/>
            <person name="Adriaenssens E.M."/>
            <person name="Foster-Nyarko E."/>
            <person name="Jarju S."/>
            <person name="Secka A."/>
            <person name="Antonio M."/>
            <person name="Oren A."/>
            <person name="Chaudhuri R.R."/>
            <person name="La Ragione R."/>
            <person name="Hildebrand F."/>
            <person name="Pallen M.J."/>
        </authorList>
    </citation>
    <scope>NUCLEOTIDE SEQUENCE</scope>
    <source>
        <strain evidence="4">ChiSxjej1B13-7958</strain>
    </source>
</reference>
<dbReference type="CDD" id="cd07989">
    <property type="entry name" value="LPLAT_AGPAT-like"/>
    <property type="match status" value="1"/>
</dbReference>
<dbReference type="PANTHER" id="PTHR10434:SF11">
    <property type="entry name" value="1-ACYL-SN-GLYCEROL-3-PHOSPHATE ACYLTRANSFERASE"/>
    <property type="match status" value="1"/>
</dbReference>
<dbReference type="GO" id="GO:0006654">
    <property type="term" value="P:phosphatidic acid biosynthetic process"/>
    <property type="evidence" value="ECO:0007669"/>
    <property type="project" value="TreeGrafter"/>
</dbReference>
<protein>
    <submittedName>
        <fullName evidence="4">1-acyl-sn-glycerol-3-phosphate acyltransferase</fullName>
    </submittedName>
</protein>
<proteinExistence type="predicted"/>
<reference evidence="4" key="1">
    <citation type="submission" date="2020-10" db="EMBL/GenBank/DDBJ databases">
        <authorList>
            <person name="Gilroy R."/>
        </authorList>
    </citation>
    <scope>NUCLEOTIDE SEQUENCE</scope>
    <source>
        <strain evidence="4">ChiSxjej1B13-7958</strain>
    </source>
</reference>
<evidence type="ECO:0000313" key="5">
    <source>
        <dbReference type="Proteomes" id="UP000824242"/>
    </source>
</evidence>
<evidence type="ECO:0000256" key="1">
    <source>
        <dbReference type="ARBA" id="ARBA00022679"/>
    </source>
</evidence>